<dbReference type="FunFam" id="3.40.50.300:FF:000296">
    <property type="entry name" value="ATP-dependent DNA helicase RecQ"/>
    <property type="match status" value="1"/>
</dbReference>
<keyword evidence="22" id="KW-1185">Reference proteome</keyword>
<evidence type="ECO:0000256" key="17">
    <source>
        <dbReference type="SAM" id="MobiDB-lite"/>
    </source>
</evidence>
<evidence type="ECO:0000256" key="2">
    <source>
        <dbReference type="ARBA" id="ARBA00001947"/>
    </source>
</evidence>
<proteinExistence type="inferred from homology"/>
<dbReference type="GO" id="GO:0006260">
    <property type="term" value="P:DNA replication"/>
    <property type="evidence" value="ECO:0007669"/>
    <property type="project" value="InterPro"/>
</dbReference>
<dbReference type="InterPro" id="IPR018982">
    <property type="entry name" value="RQC_domain"/>
</dbReference>
<dbReference type="PANTHER" id="PTHR13710">
    <property type="entry name" value="DNA HELICASE RECQ FAMILY MEMBER"/>
    <property type="match status" value="1"/>
</dbReference>
<comment type="cofactor">
    <cofactor evidence="1">
        <name>Mg(2+)</name>
        <dbReference type="ChEBI" id="CHEBI:18420"/>
    </cofactor>
</comment>
<reference evidence="21" key="1">
    <citation type="submission" date="2023-03" db="EMBL/GenBank/DDBJ databases">
        <authorList>
            <person name="Steffen K."/>
            <person name="Cardenas P."/>
        </authorList>
    </citation>
    <scope>NUCLEOTIDE SEQUENCE</scope>
</reference>
<evidence type="ECO:0000256" key="11">
    <source>
        <dbReference type="ARBA" id="ARBA00023125"/>
    </source>
</evidence>
<organism evidence="21 22">
    <name type="scientific">Geodia barretti</name>
    <name type="common">Barrett's horny sponge</name>
    <dbReference type="NCBI Taxonomy" id="519541"/>
    <lineage>
        <taxon>Eukaryota</taxon>
        <taxon>Metazoa</taxon>
        <taxon>Porifera</taxon>
        <taxon>Demospongiae</taxon>
        <taxon>Heteroscleromorpha</taxon>
        <taxon>Tetractinellida</taxon>
        <taxon>Astrophorina</taxon>
        <taxon>Geodiidae</taxon>
        <taxon>Geodia</taxon>
    </lineage>
</organism>
<gene>
    <name evidence="21" type="ORF">GBAR_LOCUS17525</name>
</gene>
<feature type="region of interest" description="Disordered" evidence="17">
    <location>
        <begin position="508"/>
        <end position="528"/>
    </location>
</feature>
<sequence>MSNSSPPLNILKSHFGFDSFLPLQEEIITNVLSGRDSLVLLPTGGGKSLCYQLPAMCLPGLTLVVSPLIALMKDQVDALNSNGIPARFINSSLTSSEIELAQGEASRGQAKILYVAPERLAMPGFRHFLSNVELSLIAIDEAHCISEWGHEFRPDYRNLRQLRQAFPGVPAIALTATATWQVREDIVQQLGLQQGRVFLSSFNRANLTYSVQSKEGYWQKLLTLLGAHKGESAIIYAFSRRETEELAEDLNARGLKARPYHAGLDPETRRRTQEDFIRDRVPIIVATIAFGMGIDKPDIRLVAHHSLPKSLEGYYQETGRAGRDGLPSECVLFYSYADKAKQEYFIDQIEGRVEQENARLKLSRMVEFAEIPLCRRKNILGYFGEDWEEENCGSCDVCLAANDEIDATEIAQKVLSAVIRTGERFGALHVSKVLRGSREKRVLELGHDRLSVYGIAKDFSEAELREIVAHLQARALISRNEGEFATLSVSDKGKEFLQQRNKLSLPVLKSSAENRESSGKLSRQSDAGQPDYDVELFKQLQGLRKRLADEQNMAAFVVFGHASLRHMASAMPQSLATFGLIPGVGSRKLEEYGRKFVAVIREYAEAKGIPDQTREALKQARSRKPATEEESPRRSTGRASSTYQQTRDLLAQNLTVAQIAEQRNLAESTIVGQLERMVSQGELLHLEHLLPSPEHLRRIKEAFDVCGNQYLKPAWEYLGPDYTYDELRLTRIFLQQEVLPDG</sequence>
<dbReference type="SMART" id="SM00341">
    <property type="entry name" value="HRDC"/>
    <property type="match status" value="1"/>
</dbReference>
<comment type="caution">
    <text evidence="21">The sequence shown here is derived from an EMBL/GenBank/DDBJ whole genome shotgun (WGS) entry which is preliminary data.</text>
</comment>
<keyword evidence="8 16" id="KW-0347">Helicase</keyword>
<evidence type="ECO:0000256" key="9">
    <source>
        <dbReference type="ARBA" id="ARBA00022833"/>
    </source>
</evidence>
<dbReference type="GO" id="GO:0006310">
    <property type="term" value="P:DNA recombination"/>
    <property type="evidence" value="ECO:0007669"/>
    <property type="project" value="UniProtKB-KW"/>
</dbReference>
<evidence type="ECO:0000256" key="14">
    <source>
        <dbReference type="ARBA" id="ARBA00023235"/>
    </source>
</evidence>
<dbReference type="InterPro" id="IPR032284">
    <property type="entry name" value="RecQ_Zn-bd"/>
</dbReference>
<dbReference type="Gene3D" id="1.10.150.80">
    <property type="entry name" value="HRDC domain"/>
    <property type="match status" value="1"/>
</dbReference>
<evidence type="ECO:0000256" key="10">
    <source>
        <dbReference type="ARBA" id="ARBA00022840"/>
    </source>
</evidence>
<dbReference type="Pfam" id="PF00271">
    <property type="entry name" value="Helicase_C"/>
    <property type="match status" value="1"/>
</dbReference>
<comment type="subcellular location">
    <subcellularLocation>
        <location evidence="16">Nucleus</location>
    </subcellularLocation>
</comment>
<dbReference type="PROSITE" id="PS50967">
    <property type="entry name" value="HRDC"/>
    <property type="match status" value="1"/>
</dbReference>
<evidence type="ECO:0000256" key="15">
    <source>
        <dbReference type="ARBA" id="ARBA00034617"/>
    </source>
</evidence>
<dbReference type="EC" id="5.6.2.4" evidence="16"/>
<keyword evidence="14" id="KW-0413">Isomerase</keyword>
<dbReference type="InterPro" id="IPR006293">
    <property type="entry name" value="DNA_helicase_ATP-dep_RecQ_bac"/>
</dbReference>
<dbReference type="Pfam" id="PF00270">
    <property type="entry name" value="DEAD"/>
    <property type="match status" value="1"/>
</dbReference>
<protein>
    <recommendedName>
        <fullName evidence="16">ATP-dependent DNA helicase</fullName>
        <ecNumber evidence="16">5.6.2.4</ecNumber>
    </recommendedName>
</protein>
<dbReference type="InterPro" id="IPR036388">
    <property type="entry name" value="WH-like_DNA-bd_sf"/>
</dbReference>
<comment type="similarity">
    <text evidence="3 16">Belongs to the helicase family. RecQ subfamily.</text>
</comment>
<dbReference type="Gene3D" id="1.10.10.1390">
    <property type="entry name" value="ATP-dependent DNA helicase RecQ"/>
    <property type="match status" value="1"/>
</dbReference>
<dbReference type="InterPro" id="IPR010997">
    <property type="entry name" value="HRDC-like_sf"/>
</dbReference>
<dbReference type="SMART" id="SM00490">
    <property type="entry name" value="HELICc"/>
    <property type="match status" value="1"/>
</dbReference>
<evidence type="ECO:0000256" key="6">
    <source>
        <dbReference type="ARBA" id="ARBA00022763"/>
    </source>
</evidence>
<feature type="domain" description="Helicase ATP-binding" evidence="19">
    <location>
        <begin position="28"/>
        <end position="196"/>
    </location>
</feature>
<evidence type="ECO:0000256" key="4">
    <source>
        <dbReference type="ARBA" id="ARBA00022723"/>
    </source>
</evidence>
<dbReference type="CDD" id="cd18794">
    <property type="entry name" value="SF2_C_RecQ"/>
    <property type="match status" value="1"/>
</dbReference>
<dbReference type="GO" id="GO:0005524">
    <property type="term" value="F:ATP binding"/>
    <property type="evidence" value="ECO:0007669"/>
    <property type="project" value="UniProtKB-KW"/>
</dbReference>
<dbReference type="Pfam" id="PF16124">
    <property type="entry name" value="RecQ_Zn_bind"/>
    <property type="match status" value="1"/>
</dbReference>
<dbReference type="GO" id="GO:0005737">
    <property type="term" value="C:cytoplasm"/>
    <property type="evidence" value="ECO:0007669"/>
    <property type="project" value="TreeGrafter"/>
</dbReference>
<dbReference type="GO" id="GO:0005634">
    <property type="term" value="C:nucleus"/>
    <property type="evidence" value="ECO:0007669"/>
    <property type="project" value="UniProtKB-SubCell"/>
</dbReference>
<keyword evidence="13" id="KW-0234">DNA repair</keyword>
<dbReference type="InterPro" id="IPR014001">
    <property type="entry name" value="Helicase_ATP-bd"/>
</dbReference>
<dbReference type="GO" id="GO:0030894">
    <property type="term" value="C:replisome"/>
    <property type="evidence" value="ECO:0007669"/>
    <property type="project" value="TreeGrafter"/>
</dbReference>
<dbReference type="CDD" id="cd17920">
    <property type="entry name" value="DEXHc_RecQ"/>
    <property type="match status" value="1"/>
</dbReference>
<keyword evidence="6" id="KW-0227">DNA damage</keyword>
<dbReference type="Pfam" id="PF09382">
    <property type="entry name" value="RQC"/>
    <property type="match status" value="1"/>
</dbReference>
<dbReference type="SMART" id="SM00956">
    <property type="entry name" value="RQC"/>
    <property type="match status" value="1"/>
</dbReference>
<dbReference type="Proteomes" id="UP001174909">
    <property type="component" value="Unassembled WGS sequence"/>
</dbReference>
<dbReference type="InterPro" id="IPR001650">
    <property type="entry name" value="Helicase_C-like"/>
</dbReference>
<feature type="domain" description="HRDC" evidence="18">
    <location>
        <begin position="530"/>
        <end position="610"/>
    </location>
</feature>
<comment type="catalytic activity">
    <reaction evidence="15 16">
        <text>Couples ATP hydrolysis with the unwinding of duplex DNA by translocating in the 3'-5' direction.</text>
        <dbReference type="EC" id="5.6.2.4"/>
    </reaction>
</comment>
<dbReference type="SUPFAM" id="SSF47819">
    <property type="entry name" value="HRDC-like"/>
    <property type="match status" value="1"/>
</dbReference>
<dbReference type="InterPro" id="IPR002121">
    <property type="entry name" value="HRDC_dom"/>
</dbReference>
<evidence type="ECO:0000259" key="20">
    <source>
        <dbReference type="PROSITE" id="PS51194"/>
    </source>
</evidence>
<feature type="region of interest" description="Disordered" evidence="17">
    <location>
        <begin position="611"/>
        <end position="644"/>
    </location>
</feature>
<dbReference type="PANTHER" id="PTHR13710:SF105">
    <property type="entry name" value="ATP-DEPENDENT DNA HELICASE Q1"/>
    <property type="match status" value="1"/>
</dbReference>
<evidence type="ECO:0000259" key="19">
    <source>
        <dbReference type="PROSITE" id="PS51192"/>
    </source>
</evidence>
<dbReference type="NCBIfam" id="TIGR00614">
    <property type="entry name" value="recQ_fam"/>
    <property type="match status" value="1"/>
</dbReference>
<dbReference type="GO" id="GO:0006281">
    <property type="term" value="P:DNA repair"/>
    <property type="evidence" value="ECO:0007669"/>
    <property type="project" value="UniProtKB-KW"/>
</dbReference>
<dbReference type="SMART" id="SM00487">
    <property type="entry name" value="DEXDc"/>
    <property type="match status" value="1"/>
</dbReference>
<keyword evidence="11" id="KW-0238">DNA-binding</keyword>
<keyword evidence="7 16" id="KW-0378">Hydrolase</keyword>
<dbReference type="GO" id="GO:0046872">
    <property type="term" value="F:metal ion binding"/>
    <property type="evidence" value="ECO:0007669"/>
    <property type="project" value="UniProtKB-KW"/>
</dbReference>
<keyword evidence="9" id="KW-0862">Zinc</keyword>
<evidence type="ECO:0000256" key="3">
    <source>
        <dbReference type="ARBA" id="ARBA00005446"/>
    </source>
</evidence>
<evidence type="ECO:0000256" key="7">
    <source>
        <dbReference type="ARBA" id="ARBA00022801"/>
    </source>
</evidence>
<dbReference type="NCBIfam" id="TIGR01389">
    <property type="entry name" value="recQ"/>
    <property type="match status" value="1"/>
</dbReference>
<dbReference type="InterPro" id="IPR044876">
    <property type="entry name" value="HRDC_dom_sf"/>
</dbReference>
<dbReference type="FunFam" id="3.40.50.300:FF:000156">
    <property type="entry name" value="ATP-dependent DNA helicase recQ"/>
    <property type="match status" value="1"/>
</dbReference>
<dbReference type="PROSITE" id="PS51192">
    <property type="entry name" value="HELICASE_ATP_BIND_1"/>
    <property type="match status" value="1"/>
</dbReference>
<dbReference type="Pfam" id="PF14493">
    <property type="entry name" value="HTH_40"/>
    <property type="match status" value="1"/>
</dbReference>
<evidence type="ECO:0000256" key="1">
    <source>
        <dbReference type="ARBA" id="ARBA00001946"/>
    </source>
</evidence>
<dbReference type="SUPFAM" id="SSF52540">
    <property type="entry name" value="P-loop containing nucleoside triphosphate hydrolases"/>
    <property type="match status" value="2"/>
</dbReference>
<dbReference type="GO" id="GO:0003677">
    <property type="term" value="F:DNA binding"/>
    <property type="evidence" value="ECO:0007669"/>
    <property type="project" value="UniProtKB-KW"/>
</dbReference>
<evidence type="ECO:0000256" key="13">
    <source>
        <dbReference type="ARBA" id="ARBA00023204"/>
    </source>
</evidence>
<keyword evidence="4" id="KW-0479">Metal-binding</keyword>
<feature type="domain" description="Helicase C-terminal" evidence="20">
    <location>
        <begin position="217"/>
        <end position="366"/>
    </location>
</feature>
<comment type="catalytic activity">
    <reaction evidence="16">
        <text>ATP + H2O = ADP + phosphate + H(+)</text>
        <dbReference type="Rhea" id="RHEA:13065"/>
        <dbReference type="ChEBI" id="CHEBI:15377"/>
        <dbReference type="ChEBI" id="CHEBI:15378"/>
        <dbReference type="ChEBI" id="CHEBI:30616"/>
        <dbReference type="ChEBI" id="CHEBI:43474"/>
        <dbReference type="ChEBI" id="CHEBI:456216"/>
    </reaction>
</comment>
<accession>A0AA35SIV3</accession>
<comment type="cofactor">
    <cofactor evidence="2">
        <name>Zn(2+)</name>
        <dbReference type="ChEBI" id="CHEBI:29105"/>
    </cofactor>
</comment>
<dbReference type="Gene3D" id="3.40.50.300">
    <property type="entry name" value="P-loop containing nucleotide triphosphate hydrolases"/>
    <property type="match status" value="2"/>
</dbReference>
<dbReference type="EMBL" id="CASHTH010002505">
    <property type="protein sequence ID" value="CAI8030890.1"/>
    <property type="molecule type" value="Genomic_DNA"/>
</dbReference>
<dbReference type="Pfam" id="PF00570">
    <property type="entry name" value="HRDC"/>
    <property type="match status" value="1"/>
</dbReference>
<evidence type="ECO:0000313" key="21">
    <source>
        <dbReference type="EMBL" id="CAI8030890.1"/>
    </source>
</evidence>
<dbReference type="GO" id="GO:0016787">
    <property type="term" value="F:hydrolase activity"/>
    <property type="evidence" value="ECO:0007669"/>
    <property type="project" value="UniProtKB-KW"/>
</dbReference>
<dbReference type="GO" id="GO:0043138">
    <property type="term" value="F:3'-5' DNA helicase activity"/>
    <property type="evidence" value="ECO:0007669"/>
    <property type="project" value="UniProtKB-EC"/>
</dbReference>
<evidence type="ECO:0000256" key="16">
    <source>
        <dbReference type="RuleBase" id="RU364117"/>
    </source>
</evidence>
<keyword evidence="10 16" id="KW-0067">ATP-binding</keyword>
<evidence type="ECO:0000313" key="22">
    <source>
        <dbReference type="Proteomes" id="UP001174909"/>
    </source>
</evidence>
<evidence type="ECO:0000256" key="5">
    <source>
        <dbReference type="ARBA" id="ARBA00022741"/>
    </source>
</evidence>
<keyword evidence="5 16" id="KW-0547">Nucleotide-binding</keyword>
<dbReference type="PROSITE" id="PS51194">
    <property type="entry name" value="HELICASE_CTER"/>
    <property type="match status" value="1"/>
</dbReference>
<dbReference type="Gene3D" id="1.10.10.10">
    <property type="entry name" value="Winged helix-like DNA-binding domain superfamily/Winged helix DNA-binding domain"/>
    <property type="match status" value="1"/>
</dbReference>
<dbReference type="InterPro" id="IPR011545">
    <property type="entry name" value="DEAD/DEAH_box_helicase_dom"/>
</dbReference>
<dbReference type="InterPro" id="IPR029491">
    <property type="entry name" value="Helicase_HTH"/>
</dbReference>
<keyword evidence="12" id="KW-0233">DNA recombination</keyword>
<keyword evidence="16" id="KW-0539">Nucleus</keyword>
<evidence type="ECO:0000259" key="18">
    <source>
        <dbReference type="PROSITE" id="PS50967"/>
    </source>
</evidence>
<dbReference type="GO" id="GO:0009378">
    <property type="term" value="F:four-way junction helicase activity"/>
    <property type="evidence" value="ECO:0007669"/>
    <property type="project" value="TreeGrafter"/>
</dbReference>
<dbReference type="AlphaFoldDB" id="A0AA35SIV3"/>
<evidence type="ECO:0000256" key="8">
    <source>
        <dbReference type="ARBA" id="ARBA00022806"/>
    </source>
</evidence>
<evidence type="ECO:0000256" key="12">
    <source>
        <dbReference type="ARBA" id="ARBA00023172"/>
    </source>
</evidence>
<dbReference type="InterPro" id="IPR004589">
    <property type="entry name" value="DNA_helicase_ATP-dep_RecQ"/>
</dbReference>
<dbReference type="InterPro" id="IPR027417">
    <property type="entry name" value="P-loop_NTPase"/>
</dbReference>
<name>A0AA35SIV3_GEOBA</name>